<feature type="compositionally biased region" description="Basic and acidic residues" evidence="1">
    <location>
        <begin position="242"/>
        <end position="260"/>
    </location>
</feature>
<evidence type="ECO:0000313" key="3">
    <source>
        <dbReference type="Proteomes" id="UP001232992"/>
    </source>
</evidence>
<gene>
    <name evidence="2" type="ORF">PMH09_18245</name>
</gene>
<proteinExistence type="predicted"/>
<sequence>MLTSVPDPPLLKAAPPSMSTHPDVSSHPARSPIADRTSSTVLERIQPIPAPSEPQQYRAIGLVRGRYHVGEQLTQGTLIASDGTEIDAVLLGRMMSLMKKHLDLTTEHLWVVYPRTRETSVNLHAQIVGVWEPETLDSTEIETSLIPSGVGDDYFSIRGEVIFHNPQTEQVKVKIKQAARKPGDKPRSFKLNLKGALTGRVLRNFWEFHVLRQGNDLVIQEALWIAPIPRSAKPWSNRRPGSRMDRRGAQRRPGEQERPGRPTPKPVVSGAATSRQAPTAPIIRRRKSTPES</sequence>
<feature type="region of interest" description="Disordered" evidence="1">
    <location>
        <begin position="231"/>
        <end position="292"/>
    </location>
</feature>
<feature type="compositionally biased region" description="Basic residues" evidence="1">
    <location>
        <begin position="283"/>
        <end position="292"/>
    </location>
</feature>
<dbReference type="RefSeq" id="WP_283759780.1">
    <property type="nucleotide sequence ID" value="NZ_JAQOSQ010000026.1"/>
</dbReference>
<organism evidence="2 3">
    <name type="scientific">Roseofilum casamattae BLCC-M143</name>
    <dbReference type="NCBI Taxonomy" id="3022442"/>
    <lineage>
        <taxon>Bacteria</taxon>
        <taxon>Bacillati</taxon>
        <taxon>Cyanobacteriota</taxon>
        <taxon>Cyanophyceae</taxon>
        <taxon>Desertifilales</taxon>
        <taxon>Desertifilaceae</taxon>
        <taxon>Roseofilum</taxon>
        <taxon>Roseofilum casamattae</taxon>
    </lineage>
</organism>
<keyword evidence="3" id="KW-1185">Reference proteome</keyword>
<dbReference type="Proteomes" id="UP001232992">
    <property type="component" value="Unassembled WGS sequence"/>
</dbReference>
<name>A0ABT7C0Z8_9CYAN</name>
<evidence type="ECO:0000313" key="2">
    <source>
        <dbReference type="EMBL" id="MDJ1185132.1"/>
    </source>
</evidence>
<reference evidence="2 3" key="1">
    <citation type="submission" date="2023-01" db="EMBL/GenBank/DDBJ databases">
        <title>Novel diversity within Roseofilum (Cyanobacteria; Desertifilaceae) from marine benthic mats with descriptions of four novel species.</title>
        <authorList>
            <person name="Wang Y."/>
            <person name="Berthold D.E."/>
            <person name="Hu J."/>
            <person name="Lefler F.W."/>
            <person name="Laughinghouse H.D. IV."/>
        </authorList>
    </citation>
    <scope>NUCLEOTIDE SEQUENCE [LARGE SCALE GENOMIC DNA]</scope>
    <source>
        <strain evidence="2 3">BLCC-M143</strain>
    </source>
</reference>
<protein>
    <submittedName>
        <fullName evidence="2">Uncharacterized protein</fullName>
    </submittedName>
</protein>
<dbReference type="EMBL" id="JAQOSQ010000026">
    <property type="protein sequence ID" value="MDJ1185132.1"/>
    <property type="molecule type" value="Genomic_DNA"/>
</dbReference>
<comment type="caution">
    <text evidence="2">The sequence shown here is derived from an EMBL/GenBank/DDBJ whole genome shotgun (WGS) entry which is preliminary data.</text>
</comment>
<accession>A0ABT7C0Z8</accession>
<feature type="region of interest" description="Disordered" evidence="1">
    <location>
        <begin position="1"/>
        <end position="39"/>
    </location>
</feature>
<evidence type="ECO:0000256" key="1">
    <source>
        <dbReference type="SAM" id="MobiDB-lite"/>
    </source>
</evidence>